<evidence type="ECO:0000313" key="8">
    <source>
        <dbReference type="EMBL" id="CEJ58721.1"/>
    </source>
</evidence>
<dbReference type="EMBL" id="CDHK01000006">
    <property type="protein sequence ID" value="CEJ58721.1"/>
    <property type="molecule type" value="Genomic_DNA"/>
</dbReference>
<feature type="region of interest" description="Disordered" evidence="5">
    <location>
        <begin position="216"/>
        <end position="246"/>
    </location>
</feature>
<evidence type="ECO:0008006" key="10">
    <source>
        <dbReference type="Google" id="ProtNLM"/>
    </source>
</evidence>
<dbReference type="OrthoDB" id="4362982at2759"/>
<keyword evidence="9" id="KW-1185">Reference proteome</keyword>
<feature type="region of interest" description="Disordered" evidence="5">
    <location>
        <begin position="139"/>
        <end position="162"/>
    </location>
</feature>
<feature type="signal peptide" evidence="7">
    <location>
        <begin position="1"/>
        <end position="21"/>
    </location>
</feature>
<evidence type="ECO:0000256" key="1">
    <source>
        <dbReference type="ARBA" id="ARBA00004167"/>
    </source>
</evidence>
<protein>
    <recommendedName>
        <fullName evidence="10">Mid2 domain-containing protein</fullName>
    </recommendedName>
</protein>
<feature type="chain" id="PRO_5002522647" description="Mid2 domain-containing protein" evidence="7">
    <location>
        <begin position="22"/>
        <end position="278"/>
    </location>
</feature>
<evidence type="ECO:0000256" key="4">
    <source>
        <dbReference type="ARBA" id="ARBA00023136"/>
    </source>
</evidence>
<feature type="compositionally biased region" description="Low complexity" evidence="5">
    <location>
        <begin position="227"/>
        <end position="236"/>
    </location>
</feature>
<keyword evidence="3 6" id="KW-1133">Transmembrane helix</keyword>
<keyword evidence="4 6" id="KW-0472">Membrane</keyword>
<evidence type="ECO:0000313" key="9">
    <source>
        <dbReference type="Proteomes" id="UP000042958"/>
    </source>
</evidence>
<name>A0A0F7TSE1_PENBI</name>
<evidence type="ECO:0000256" key="3">
    <source>
        <dbReference type="ARBA" id="ARBA00022989"/>
    </source>
</evidence>
<evidence type="ECO:0000256" key="2">
    <source>
        <dbReference type="ARBA" id="ARBA00022692"/>
    </source>
</evidence>
<dbReference type="Proteomes" id="UP000042958">
    <property type="component" value="Unassembled WGS sequence"/>
</dbReference>
<dbReference type="GO" id="GO:0016020">
    <property type="term" value="C:membrane"/>
    <property type="evidence" value="ECO:0007669"/>
    <property type="project" value="UniProtKB-SubCell"/>
</dbReference>
<dbReference type="GO" id="GO:0071944">
    <property type="term" value="C:cell periphery"/>
    <property type="evidence" value="ECO:0007669"/>
    <property type="project" value="UniProtKB-ARBA"/>
</dbReference>
<dbReference type="STRING" id="104259.A0A0F7TSE1"/>
<feature type="transmembrane region" description="Helical" evidence="6">
    <location>
        <begin position="173"/>
        <end position="197"/>
    </location>
</feature>
<proteinExistence type="predicted"/>
<dbReference type="InterPro" id="IPR051694">
    <property type="entry name" value="Immunoregulatory_rcpt-like"/>
</dbReference>
<evidence type="ECO:0000256" key="7">
    <source>
        <dbReference type="SAM" id="SignalP"/>
    </source>
</evidence>
<keyword evidence="7" id="KW-0732">Signal</keyword>
<dbReference type="AlphaFoldDB" id="A0A0F7TSE1"/>
<evidence type="ECO:0000256" key="6">
    <source>
        <dbReference type="SAM" id="Phobius"/>
    </source>
</evidence>
<evidence type="ECO:0000256" key="5">
    <source>
        <dbReference type="SAM" id="MobiDB-lite"/>
    </source>
</evidence>
<accession>A0A0F7TSE1</accession>
<dbReference type="PANTHER" id="PTHR15549">
    <property type="entry name" value="PAIRED IMMUNOGLOBULIN-LIKE TYPE 2 RECEPTOR"/>
    <property type="match status" value="1"/>
</dbReference>
<feature type="region of interest" description="Disordered" evidence="5">
    <location>
        <begin position="113"/>
        <end position="132"/>
    </location>
</feature>
<dbReference type="CDD" id="cd12087">
    <property type="entry name" value="TM_EGFR-like"/>
    <property type="match status" value="1"/>
</dbReference>
<gene>
    <name evidence="8" type="ORF">PMG11_07369</name>
</gene>
<feature type="compositionally biased region" description="Low complexity" evidence="5">
    <location>
        <begin position="139"/>
        <end position="159"/>
    </location>
</feature>
<sequence>MVASLFLLLPLYLAYIPSTTAWVFSWTNSSGGFLTDHGDGVQSCKAIDNPKGNIFDWDAKGGNFCIYLYNNGNCSNSSAGYTCKAWPWSNHVAGSYIHSYEIVLNNTDTASTTSSSASSTSTTLSSTTSSSTQTSATAASTSAASNTSSPTTTPIAASTDNNTAKSSSISGGAIAGIVVGVLAAVAIAGILFFFLCWRPRKKTRPSIVSERPVAPMSELGSYDDKPSSPTLSSPTSNGQGSDVYHGQKLRELPGSGVATEIGPSVMRAELAGSTHWKN</sequence>
<organism evidence="8 9">
    <name type="scientific">Penicillium brasilianum</name>
    <dbReference type="NCBI Taxonomy" id="104259"/>
    <lineage>
        <taxon>Eukaryota</taxon>
        <taxon>Fungi</taxon>
        <taxon>Dikarya</taxon>
        <taxon>Ascomycota</taxon>
        <taxon>Pezizomycotina</taxon>
        <taxon>Eurotiomycetes</taxon>
        <taxon>Eurotiomycetidae</taxon>
        <taxon>Eurotiales</taxon>
        <taxon>Aspergillaceae</taxon>
        <taxon>Penicillium</taxon>
    </lineage>
</organism>
<comment type="subcellular location">
    <subcellularLocation>
        <location evidence="1">Membrane</location>
        <topology evidence="1">Single-pass membrane protein</topology>
    </subcellularLocation>
</comment>
<keyword evidence="2 6" id="KW-0812">Transmembrane</keyword>
<reference evidence="9" key="1">
    <citation type="journal article" date="2015" name="Genome Announc.">
        <title>Draft genome sequence of the fungus Penicillium brasilianum MG11.</title>
        <authorList>
            <person name="Horn F."/>
            <person name="Linde J."/>
            <person name="Mattern D.J."/>
            <person name="Walther G."/>
            <person name="Guthke R."/>
            <person name="Brakhage A.A."/>
            <person name="Valiante V."/>
        </authorList>
    </citation>
    <scope>NUCLEOTIDE SEQUENCE [LARGE SCALE GENOMIC DNA]</scope>
    <source>
        <strain evidence="9">MG11</strain>
    </source>
</reference>